<dbReference type="GO" id="GO:0000122">
    <property type="term" value="P:negative regulation of transcription by RNA polymerase II"/>
    <property type="evidence" value="ECO:0007669"/>
    <property type="project" value="TreeGrafter"/>
</dbReference>
<evidence type="ECO:0000256" key="2">
    <source>
        <dbReference type="ARBA" id="ARBA00022491"/>
    </source>
</evidence>
<dbReference type="GeneID" id="108682057"/>
<comment type="subunit">
    <text evidence="14">Interacts with ARID4B, BRMS1L, HCFC1, HDAC1, HDAC2, MXI1, SAP30L, SAP130, SFPQ and TOPORS. Interacts with OGT (via TPRs 1-6); the interaction mediates transcriptional repression in parallel with histone deacetylase. Interacts with BAZ2A, MXD1, MXD3, MXD4, MBD2, DACH1, NCOR1, NR4A2, REST, RLIM, SAP30, SETDB1, SMYD2, and SUDS3. Interacts with PHF12 in a complex composed of HDAC1, PHF12 and SAP30. Interacts with TET1; the interaction recruits SIN3A to gene promoters. The large PER complex involved in the histone deacetylation is composed of at least HDAC1, PER2, SFPQ and SIN3A. Interacts with KLF11. Interacts with PPHLN1. Found in a complex with YY1, GON4L and HDAC1. Interacts (via PAH2) with FOXK1. Interacts with FOXK2. Found in a complex composed of at least SINHCAF, SIN3A, HDAC1, SAP30, RBBP4, OGT and TET1. Interacts with SINHCAF. Interacts with SPHK2.</text>
</comment>
<feature type="compositionally biased region" description="Polar residues" evidence="19">
    <location>
        <begin position="1330"/>
        <end position="1340"/>
    </location>
</feature>
<feature type="compositionally biased region" description="Acidic residues" evidence="19">
    <location>
        <begin position="1272"/>
        <end position="1291"/>
    </location>
</feature>
<reference evidence="22" key="1">
    <citation type="submission" date="2025-08" db="UniProtKB">
        <authorList>
            <consortium name="RefSeq"/>
        </authorList>
    </citation>
    <scope>IDENTIFICATION</scope>
    <source>
        <tissue evidence="22">Whole organism</tissue>
    </source>
</reference>
<dbReference type="FunFam" id="1.20.1160.11:FF:000004">
    <property type="entry name" value="Paired amphipathic helix protein Sin3a"/>
    <property type="match status" value="1"/>
</dbReference>
<dbReference type="GO" id="GO:0048511">
    <property type="term" value="P:rhythmic process"/>
    <property type="evidence" value="ECO:0007669"/>
    <property type="project" value="UniProtKB-KW"/>
</dbReference>
<evidence type="ECO:0000256" key="17">
    <source>
        <dbReference type="ARBA" id="ARBA00081271"/>
    </source>
</evidence>
<dbReference type="OrthoDB" id="10265969at2759"/>
<feature type="region of interest" description="Disordered" evidence="19">
    <location>
        <begin position="1"/>
        <end position="32"/>
    </location>
</feature>
<evidence type="ECO:0000256" key="19">
    <source>
        <dbReference type="SAM" id="MobiDB-lite"/>
    </source>
</evidence>
<dbReference type="PANTHER" id="PTHR12346:SF0">
    <property type="entry name" value="SIN3A, ISOFORM G"/>
    <property type="match status" value="1"/>
</dbReference>
<feature type="region of interest" description="Disordered" evidence="19">
    <location>
        <begin position="424"/>
        <end position="443"/>
    </location>
</feature>
<keyword evidence="6" id="KW-0832">Ubl conjugation</keyword>
<dbReference type="CTD" id="25942"/>
<keyword evidence="5" id="KW-0677">Repeat</keyword>
<evidence type="ECO:0000256" key="1">
    <source>
        <dbReference type="ARBA" id="ARBA00004604"/>
    </source>
</evidence>
<dbReference type="SMART" id="SM00761">
    <property type="entry name" value="HDAC_interact"/>
    <property type="match status" value="1"/>
</dbReference>
<feature type="compositionally biased region" description="Basic and acidic residues" evidence="19">
    <location>
        <begin position="1343"/>
        <end position="1352"/>
    </location>
</feature>
<evidence type="ECO:0000259" key="20">
    <source>
        <dbReference type="SMART" id="SM00761"/>
    </source>
</evidence>
<protein>
    <recommendedName>
        <fullName evidence="15">Paired amphipathic helix protein Sin3a</fullName>
    </recommendedName>
    <alternativeName>
        <fullName evidence="16">Histone deacetylase complex subunit Sin3a</fullName>
    </alternativeName>
    <alternativeName>
        <fullName evidence="17">Transcriptional corepressor Sin3a</fullName>
    </alternativeName>
</protein>
<feature type="region of interest" description="Disordered" evidence="19">
    <location>
        <begin position="1650"/>
        <end position="1700"/>
    </location>
</feature>
<dbReference type="PANTHER" id="PTHR12346">
    <property type="entry name" value="SIN3B-RELATED"/>
    <property type="match status" value="1"/>
</dbReference>
<keyword evidence="4" id="KW-0597">Phosphoprotein</keyword>
<dbReference type="Pfam" id="PF08295">
    <property type="entry name" value="Sin3_corepress"/>
    <property type="match status" value="1"/>
</dbReference>
<evidence type="ECO:0000256" key="11">
    <source>
        <dbReference type="ARBA" id="ARBA00023163"/>
    </source>
</evidence>
<sequence>MKRRAEEISSVGQCDPQSSTDHYPSHAQQQHFSVADHQHISVTSSPHHNAIPLSSSSSSQVLFGSHFSDSSSSNAISSSASVTYTHVNNPAFCSRTHTPHPNVAHHSLINIPSTNSSNSLNYGLGPSRLSGSTLTSGSTVVIPEGIPVSLSNNRPTTLGVVSSNNQTVAAVLSGGVGRSLQTLSSTPPQFVAISSAPGGLSEASLMQELQPFTNSISVNSKLEMPHQITPYSPSLSAASVSQVGGGMTGLGGGSVVLASGVSGGGPATLSAPLHHHHHHHPQQLPQQQAVPISVSAVAAAVPVSNNLQQPPGGQFQRLKVEDALSYLDQVKLRFGKQPHVYNDFLDIMKEFKSQSIDTPGVIARVSQLFRGHPELIVGFNTFLPPGYKIEVSTTIPGQHTTVVHTPQGTQQHFTSTPVMIQQQQSLPPQIQQQNVQAQHPPQQQTLHLQHQSTAIPVVSQSSLAQPSLQSITHQLQPAPALQAAQNVTMKTPAISLIHPLQRGSVLGIAGSLSMSNNSTAAADVVSSSATSILDRQAPDASLTQQTTSMLLSRQQQQGSPPSVSIQLPCNSASSQLMATGHQGSQVSLLNCSSLGAAQQPQQSSNNLLSTNTAPVNNQLRDAHCQPGMSAAAAAAINAGLHHHQPASQPVEFNHAINYVNKIKLRFQLQPDIYKQFLEILHTYQKEQRSMKEGSALQPRPGTLTEKEVYEKVAKLFENQEDLLQEFSQFLPDATNSTVAQAAVSEYYLDQCSRGGPLLPPGKGTVLDHLPCGGGGKKNSMLGCLSGSVVGIKSPLGNSGGTSPVSIASSLAVGASSPILSNMTSKNLTSPQQHSPAQMAPMGSSGHLYNNSSGGSSHLKRSNNASHAHQPPGKRIKLSYLKDVSAADAGKYATLAEYDFFDKVRKAIRHEETYNNFLRCITLFNEEVVSRTELIQLVQPFLNKFSDLFKWFKDFVSGTDAENMNNSDVIPSNVAKPERLAGDYSGEIDYSTLRRIGASYCALPDEWPQEKCSGRSKMCRDVLNDVWVSFPSWSEDATFVSSRKTTFEEYIYRCEDERFELDVVLETNLATMRVLEGVQRKLNRMSAESAARFTLDDCLGGSSPTIHQRAIRRIYGDKAPDIIDGLKKNPIVAVPLVLRRLKLKDEEWREAQKNFNKVWREQNEKYYYKSLDHQGINFKQNDVKMLRSKILLNDIENLFDERHDQAEDGEVATGPHITLQYPPEKFILDDASNLIIHHVRRQTAVHKEYKAKIKQLVRHFIPDLLFHTRQELSDDENNLEDEDEDEDMEDKTEDPPTSDDKSADRPAKDRECKQGSDSNSGHATKRKTRSNKNCSEISENPSKGLDDRGKKDNNSCNNVKDEDDNSEGNVGGEVSVSNNNDNNNSSPSRGHGNIHNNNNNTIQVKEENMKCVGSGGVNGLVADVDRVNIKLEDIKKEEHDDDTEASVVGGNYNSGEEYRLFLCNNNWYLFLRLHQLLCQRLYAIYLQAIQLAMQESKENTSRSQNTALMLRLKPKCEIPLKACYPAVLEMVRNLLDGHLDYNTYEDSLREIFTIHAYHAFTLDKVVSGAVRQLQHLVCDEAPAQCTSVYLAEGRRGGAGGSLASADARAPLELQYIRNMEKYLADENCFKIYSYKRRGTLTIELLDTDMDDSEENASGTGGNNAASSGEVATTTTTVTTTAVSSVSPTAGESSTWCSRGASPTLPSGVAEAQRWHEYVENYLSTYTLDSSLPAHLFEKAVFRMRNLASWRQTLKRSQDSSERSPAVHREDNTQCKFNLSNLKAVIVMNSDSCMYKKQALYRAKKCHGPVSVRKRSQFRRFHNSWVQKYVTDSASLATHNWFMGLSDGLRPNKTLLHIINKPSSPPFGSYNHYTFTILEPPSKNASASS</sequence>
<keyword evidence="21" id="KW-1185">Reference proteome</keyword>
<keyword evidence="7" id="KW-0007">Acetylation</keyword>
<feature type="domain" description="Histone deacetylase interacting" evidence="20">
    <location>
        <begin position="991"/>
        <end position="1091"/>
    </location>
</feature>
<feature type="compositionally biased region" description="Low complexity" evidence="19">
    <location>
        <begin position="1371"/>
        <end position="1398"/>
    </location>
</feature>
<feature type="compositionally biased region" description="Polar residues" evidence="19">
    <location>
        <begin position="846"/>
        <end position="866"/>
    </location>
</feature>
<evidence type="ECO:0000256" key="12">
    <source>
        <dbReference type="ARBA" id="ARBA00023242"/>
    </source>
</evidence>
<evidence type="ECO:0000256" key="14">
    <source>
        <dbReference type="ARBA" id="ARBA00061761"/>
    </source>
</evidence>
<dbReference type="Pfam" id="PF02671">
    <property type="entry name" value="PAH"/>
    <property type="match status" value="3"/>
</dbReference>
<dbReference type="InterPro" id="IPR003822">
    <property type="entry name" value="PAH"/>
</dbReference>
<dbReference type="InterPro" id="IPR039774">
    <property type="entry name" value="Sin3-like"/>
</dbReference>
<evidence type="ECO:0000256" key="6">
    <source>
        <dbReference type="ARBA" id="ARBA00022843"/>
    </source>
</evidence>
<evidence type="ECO:0000256" key="7">
    <source>
        <dbReference type="ARBA" id="ARBA00022990"/>
    </source>
</evidence>
<dbReference type="KEGG" id="hazt:108682057"/>
<keyword evidence="3" id="KW-1017">Isopeptide bond</keyword>
<feature type="region of interest" description="Disordered" evidence="19">
    <location>
        <begin position="1270"/>
        <end position="1398"/>
    </location>
</feature>
<keyword evidence="9" id="KW-0175">Coiled coil</keyword>
<gene>
    <name evidence="22" type="primary">LOC108682057</name>
</gene>
<dbReference type="GO" id="GO:0070822">
    <property type="term" value="C:Sin3-type complex"/>
    <property type="evidence" value="ECO:0007669"/>
    <property type="project" value="TreeGrafter"/>
</dbReference>
<evidence type="ECO:0000256" key="18">
    <source>
        <dbReference type="PROSITE-ProRule" id="PRU00810"/>
    </source>
</evidence>
<evidence type="ECO:0000313" key="21">
    <source>
        <dbReference type="Proteomes" id="UP000694843"/>
    </source>
</evidence>
<dbReference type="GO" id="GO:0005730">
    <property type="term" value="C:nucleolus"/>
    <property type="evidence" value="ECO:0007669"/>
    <property type="project" value="UniProtKB-SubCell"/>
</dbReference>
<dbReference type="RefSeq" id="XP_018026655.1">
    <property type="nucleotide sequence ID" value="XM_018171166.2"/>
</dbReference>
<evidence type="ECO:0000256" key="4">
    <source>
        <dbReference type="ARBA" id="ARBA00022553"/>
    </source>
</evidence>
<feature type="compositionally biased region" description="Basic and acidic residues" evidence="19">
    <location>
        <begin position="1297"/>
        <end position="1313"/>
    </location>
</feature>
<keyword evidence="8" id="KW-0805">Transcription regulation</keyword>
<dbReference type="Proteomes" id="UP000694843">
    <property type="component" value="Unplaced"/>
</dbReference>
<proteinExistence type="predicted"/>
<dbReference type="GO" id="GO:0003714">
    <property type="term" value="F:transcription corepressor activity"/>
    <property type="evidence" value="ECO:0007669"/>
    <property type="project" value="InterPro"/>
</dbReference>
<accession>A0A8B7PKY0</accession>
<feature type="compositionally biased region" description="Low complexity" evidence="19">
    <location>
        <begin position="1661"/>
        <end position="1688"/>
    </location>
</feature>
<keyword evidence="2" id="KW-0678">Repressor</keyword>
<dbReference type="FunFam" id="1.20.1160.11:FF:000002">
    <property type="entry name" value="Paired amphipathic helix protein SIN3"/>
    <property type="match status" value="1"/>
</dbReference>
<dbReference type="Pfam" id="PF16879">
    <property type="entry name" value="Sin3a_C"/>
    <property type="match status" value="1"/>
</dbReference>
<keyword evidence="12 18" id="KW-0539">Nucleus</keyword>
<dbReference type="InterPro" id="IPR036600">
    <property type="entry name" value="PAH_sf"/>
</dbReference>
<feature type="compositionally biased region" description="Polar residues" evidence="19">
    <location>
        <begin position="10"/>
        <end position="32"/>
    </location>
</feature>
<comment type="function">
    <text evidence="13">Acts as a transcriptional repressor. Corepressor for REST. Interacts with MXI1 to repress MYC responsive genes and antagonize MYC oncogenic activities. Also interacts with MXD1-MAX heterodimers to repress transcription by tethering SIN3A to DNA. Acts cooperatively with OGT to repress transcription in parallel with histone deacetylation. Involved in the control of the circadian rhythms. Required for the transcriptional repression of circadian target genes, such as PER1, mediated by the large PER complex through histone deacetylation. Cooperates with FOXK1 to regulate cell cycle progression probably by repressing cell cycle inhibitor genes expression. Required for cortical neuron differentiation and callosal axon elongation.</text>
</comment>
<dbReference type="PROSITE" id="PS51477">
    <property type="entry name" value="PAH"/>
    <property type="match status" value="3"/>
</dbReference>
<keyword evidence="11" id="KW-0804">Transcription</keyword>
<feature type="region of interest" description="Disordered" evidence="19">
    <location>
        <begin position="822"/>
        <end position="871"/>
    </location>
</feature>
<evidence type="ECO:0000256" key="8">
    <source>
        <dbReference type="ARBA" id="ARBA00023015"/>
    </source>
</evidence>
<evidence type="ECO:0000256" key="5">
    <source>
        <dbReference type="ARBA" id="ARBA00022737"/>
    </source>
</evidence>
<evidence type="ECO:0000256" key="13">
    <source>
        <dbReference type="ARBA" id="ARBA00056268"/>
    </source>
</evidence>
<dbReference type="OMA" id="PPLENEY"/>
<dbReference type="InterPro" id="IPR031693">
    <property type="entry name" value="Sin3_C"/>
</dbReference>
<dbReference type="InterPro" id="IPR013194">
    <property type="entry name" value="HDAC_interact_dom"/>
</dbReference>
<dbReference type="SUPFAM" id="SSF47762">
    <property type="entry name" value="PAH2 domain"/>
    <property type="match status" value="3"/>
</dbReference>
<dbReference type="GO" id="GO:0061629">
    <property type="term" value="F:RNA polymerase II-specific DNA-binding transcription factor binding"/>
    <property type="evidence" value="ECO:0007669"/>
    <property type="project" value="UniProtKB-ARBA"/>
</dbReference>
<feature type="compositionally biased region" description="Polar residues" evidence="19">
    <location>
        <begin position="822"/>
        <end position="835"/>
    </location>
</feature>
<evidence type="ECO:0000256" key="3">
    <source>
        <dbReference type="ARBA" id="ARBA00022499"/>
    </source>
</evidence>
<evidence type="ECO:0000256" key="9">
    <source>
        <dbReference type="ARBA" id="ARBA00023054"/>
    </source>
</evidence>
<comment type="subcellular location">
    <subcellularLocation>
        <location evidence="1">Nucleus</location>
        <location evidence="1">Nucleolus</location>
    </subcellularLocation>
</comment>
<name>A0A8B7PKY0_HYAAZ</name>
<keyword evidence="10" id="KW-0090">Biological rhythms</keyword>
<evidence type="ECO:0000313" key="22">
    <source>
        <dbReference type="RefSeq" id="XP_018026655.1"/>
    </source>
</evidence>
<evidence type="ECO:0000256" key="16">
    <source>
        <dbReference type="ARBA" id="ARBA00075105"/>
    </source>
</evidence>
<organism evidence="21 22">
    <name type="scientific">Hyalella azteca</name>
    <name type="common">Amphipod</name>
    <dbReference type="NCBI Taxonomy" id="294128"/>
    <lineage>
        <taxon>Eukaryota</taxon>
        <taxon>Metazoa</taxon>
        <taxon>Ecdysozoa</taxon>
        <taxon>Arthropoda</taxon>
        <taxon>Crustacea</taxon>
        <taxon>Multicrustacea</taxon>
        <taxon>Malacostraca</taxon>
        <taxon>Eumalacostraca</taxon>
        <taxon>Peracarida</taxon>
        <taxon>Amphipoda</taxon>
        <taxon>Senticaudata</taxon>
        <taxon>Talitrida</taxon>
        <taxon>Talitroidea</taxon>
        <taxon>Hyalellidae</taxon>
        <taxon>Hyalella</taxon>
    </lineage>
</organism>
<evidence type="ECO:0000256" key="10">
    <source>
        <dbReference type="ARBA" id="ARBA00023108"/>
    </source>
</evidence>
<dbReference type="Gene3D" id="1.20.1160.11">
    <property type="entry name" value="Paired amphipathic helix"/>
    <property type="match status" value="3"/>
</dbReference>
<dbReference type="FunFam" id="1.20.1160.11:FF:000001">
    <property type="entry name" value="Paired amphipathic helix protein Sin3"/>
    <property type="match status" value="1"/>
</dbReference>
<evidence type="ECO:0000256" key="15">
    <source>
        <dbReference type="ARBA" id="ARBA00068512"/>
    </source>
</evidence>